<dbReference type="RefSeq" id="WP_342202261.1">
    <property type="nucleotide sequence ID" value="NZ_JBCATE010000005.1"/>
</dbReference>
<dbReference type="InterPro" id="IPR020845">
    <property type="entry name" value="AMP-binding_CS"/>
</dbReference>
<dbReference type="InterPro" id="IPR042099">
    <property type="entry name" value="ANL_N_sf"/>
</dbReference>
<evidence type="ECO:0000259" key="7">
    <source>
        <dbReference type="Pfam" id="PF13193"/>
    </source>
</evidence>
<sequence length="492" mass="53299">MSESQTLASSQSISQQGISPLHSAALTSPTQTAVKCNGHDISYARLSQMVLALGEQLTCIGVGQGQPLACISRNNLEMICLYWACVDIGAIFFPISPRFPLAQVQGLIDSHQIPFYWSETELALSSSHPLTLDFSLDVSPASEQAATAFDLYRPSNVILTSGSSGFPKAAVHHLANHIANAEGARSLIPLVTGDAWLLSLPLFHIGGLAILNRCALVAATVVLPDPTLPLQALIERDGLTHASLVPTQLLNLLADKQASLKSIKALLLGGGAISIDLLKQLEQRHIASFTSYGMTEMGSQITTGPALSDGTSGKLLLGRELKIVDGVIWVRGDCLFMGYLTDKGIEKPLDAEGWFYTKDRGEWDANGNLKILGRVDNMFISGGENIQPEEIEAALKLHPLIDEAIVFSQPDVTFGQLPAAIIRGDILRSETIYSNTSQEISSIEAELEVFLADKIARFKRPRRYYPWPENTEQTGLKVNRKQLIAAIQSESC</sequence>
<dbReference type="NCBIfam" id="TIGR01923">
    <property type="entry name" value="menE"/>
    <property type="match status" value="1"/>
</dbReference>
<dbReference type="InterPro" id="IPR025110">
    <property type="entry name" value="AMP-bd_C"/>
</dbReference>
<keyword evidence="4" id="KW-0547">Nucleotide-binding</keyword>
<comment type="caution">
    <text evidence="8">The sequence shown here is derived from an EMBL/GenBank/DDBJ whole genome shotgun (WGS) entry which is preliminary data.</text>
</comment>
<dbReference type="InterPro" id="IPR045851">
    <property type="entry name" value="AMP-bd_C_sf"/>
</dbReference>
<dbReference type="PANTHER" id="PTHR43201">
    <property type="entry name" value="ACYL-COA SYNTHETASE"/>
    <property type="match status" value="1"/>
</dbReference>
<evidence type="ECO:0000256" key="2">
    <source>
        <dbReference type="ARBA" id="ARBA00022428"/>
    </source>
</evidence>
<evidence type="ECO:0000313" key="9">
    <source>
        <dbReference type="Proteomes" id="UP001576708"/>
    </source>
</evidence>
<proteinExistence type="inferred from homology"/>
<dbReference type="PROSITE" id="PS00455">
    <property type="entry name" value="AMP_BINDING"/>
    <property type="match status" value="1"/>
</dbReference>
<evidence type="ECO:0000256" key="4">
    <source>
        <dbReference type="ARBA" id="ARBA00022741"/>
    </source>
</evidence>
<evidence type="ECO:0000259" key="6">
    <source>
        <dbReference type="Pfam" id="PF00501"/>
    </source>
</evidence>
<dbReference type="EC" id="6.2.1.26" evidence="8"/>
<gene>
    <name evidence="8" type="primary">menE</name>
    <name evidence="8" type="ORF">ACE02W_15750</name>
</gene>
<dbReference type="EMBL" id="JBHFGU010000005">
    <property type="protein sequence ID" value="MFB2621264.1"/>
    <property type="molecule type" value="Genomic_DNA"/>
</dbReference>
<feature type="domain" description="AMP-dependent synthetase/ligase" evidence="6">
    <location>
        <begin position="24"/>
        <end position="340"/>
    </location>
</feature>
<dbReference type="GO" id="GO:0008756">
    <property type="term" value="F:o-succinylbenzoate-CoA ligase activity"/>
    <property type="evidence" value="ECO:0007669"/>
    <property type="project" value="UniProtKB-EC"/>
</dbReference>
<name>A0ABV4VLS5_9GAMM</name>
<protein>
    <submittedName>
        <fullName evidence="8">O-succinylbenzoate--CoA ligase</fullName>
        <ecNumber evidence="8">6.2.1.26</ecNumber>
    </submittedName>
</protein>
<evidence type="ECO:0000256" key="1">
    <source>
        <dbReference type="ARBA" id="ARBA00006432"/>
    </source>
</evidence>
<dbReference type="PANTHER" id="PTHR43201:SF5">
    <property type="entry name" value="MEDIUM-CHAIN ACYL-COA LIGASE ACSF2, MITOCHONDRIAL"/>
    <property type="match status" value="1"/>
</dbReference>
<keyword evidence="5" id="KW-0067">ATP-binding</keyword>
<dbReference type="CDD" id="cd17630">
    <property type="entry name" value="OSB_MenE-like"/>
    <property type="match status" value="1"/>
</dbReference>
<keyword evidence="9" id="KW-1185">Reference proteome</keyword>
<evidence type="ECO:0000256" key="3">
    <source>
        <dbReference type="ARBA" id="ARBA00022598"/>
    </source>
</evidence>
<dbReference type="Gene3D" id="3.30.300.30">
    <property type="match status" value="1"/>
</dbReference>
<dbReference type="Pfam" id="PF00501">
    <property type="entry name" value="AMP-binding"/>
    <property type="match status" value="1"/>
</dbReference>
<evidence type="ECO:0000313" key="8">
    <source>
        <dbReference type="EMBL" id="MFB2621264.1"/>
    </source>
</evidence>
<dbReference type="SUPFAM" id="SSF56801">
    <property type="entry name" value="Acetyl-CoA synthetase-like"/>
    <property type="match status" value="1"/>
</dbReference>
<organism evidence="8 9">
    <name type="scientific">Shewanella mangrovisoli</name>
    <dbReference type="NCBI Taxonomy" id="2864211"/>
    <lineage>
        <taxon>Bacteria</taxon>
        <taxon>Pseudomonadati</taxon>
        <taxon>Pseudomonadota</taxon>
        <taxon>Gammaproteobacteria</taxon>
        <taxon>Alteromonadales</taxon>
        <taxon>Shewanellaceae</taxon>
        <taxon>Shewanella</taxon>
    </lineage>
</organism>
<feature type="domain" description="AMP-binding enzyme C-terminal" evidence="7">
    <location>
        <begin position="390"/>
        <end position="466"/>
    </location>
</feature>
<keyword evidence="3 8" id="KW-0436">Ligase</keyword>
<accession>A0ABV4VLS5</accession>
<dbReference type="InterPro" id="IPR000873">
    <property type="entry name" value="AMP-dep_synth/lig_dom"/>
</dbReference>
<dbReference type="Proteomes" id="UP001576708">
    <property type="component" value="Unassembled WGS sequence"/>
</dbReference>
<dbReference type="InterPro" id="IPR010192">
    <property type="entry name" value="MenE"/>
</dbReference>
<reference evidence="8 9" key="1">
    <citation type="submission" date="2024-09" db="EMBL/GenBank/DDBJ databases">
        <authorList>
            <person name="Zhang Y."/>
        </authorList>
    </citation>
    <scope>NUCLEOTIDE SEQUENCE [LARGE SCALE GENOMIC DNA]</scope>
    <source>
        <strain evidence="8 9">ZJ318</strain>
    </source>
</reference>
<comment type="similarity">
    <text evidence="1">Belongs to the ATP-dependent AMP-binding enzyme family.</text>
</comment>
<keyword evidence="2" id="KW-0474">Menaquinone biosynthesis</keyword>
<evidence type="ECO:0000256" key="5">
    <source>
        <dbReference type="ARBA" id="ARBA00022840"/>
    </source>
</evidence>
<dbReference type="Pfam" id="PF13193">
    <property type="entry name" value="AMP-binding_C"/>
    <property type="match status" value="1"/>
</dbReference>
<dbReference type="Gene3D" id="3.40.50.12780">
    <property type="entry name" value="N-terminal domain of ligase-like"/>
    <property type="match status" value="1"/>
</dbReference>